<accession>A0A2N5RTW7</accession>
<feature type="compositionally biased region" description="Polar residues" evidence="1">
    <location>
        <begin position="23"/>
        <end position="39"/>
    </location>
</feature>
<evidence type="ECO:0000313" key="2">
    <source>
        <dbReference type="EMBL" id="PLW04431.1"/>
    </source>
</evidence>
<organism evidence="2 3">
    <name type="scientific">Puccinia coronata f. sp. avenae</name>
    <dbReference type="NCBI Taxonomy" id="200324"/>
    <lineage>
        <taxon>Eukaryota</taxon>
        <taxon>Fungi</taxon>
        <taxon>Dikarya</taxon>
        <taxon>Basidiomycota</taxon>
        <taxon>Pucciniomycotina</taxon>
        <taxon>Pucciniomycetes</taxon>
        <taxon>Pucciniales</taxon>
        <taxon>Pucciniaceae</taxon>
        <taxon>Puccinia</taxon>
    </lineage>
</organism>
<dbReference type="AlphaFoldDB" id="A0A2N5RTW7"/>
<gene>
    <name evidence="2" type="ORF">PCANC_28222</name>
</gene>
<name>A0A2N5RTW7_9BASI</name>
<feature type="region of interest" description="Disordered" evidence="1">
    <location>
        <begin position="1"/>
        <end position="39"/>
    </location>
</feature>
<dbReference type="EMBL" id="PGCJ01001666">
    <property type="protein sequence ID" value="PLW04431.1"/>
    <property type="molecule type" value="Genomic_DNA"/>
</dbReference>
<evidence type="ECO:0000313" key="3">
    <source>
        <dbReference type="Proteomes" id="UP000235388"/>
    </source>
</evidence>
<protein>
    <submittedName>
        <fullName evidence="2">Uncharacterized protein</fullName>
    </submittedName>
</protein>
<keyword evidence="3" id="KW-1185">Reference proteome</keyword>
<sequence>MKNVYHSILKNPGIHHKKPPQFSPANGPSDSIHNTGNASLDVNMDSITATTTGPQTQPLPTRPPALAPVDSLPIQFLKSLVDDPAKRHQNGSIGLDNQALAFL</sequence>
<reference evidence="2 3" key="1">
    <citation type="submission" date="2017-11" db="EMBL/GenBank/DDBJ databases">
        <title>De novo assembly and phasing of dikaryotic genomes from two isolates of Puccinia coronata f. sp. avenae, the causal agent of oat crown rust.</title>
        <authorList>
            <person name="Miller M.E."/>
            <person name="Zhang Y."/>
            <person name="Omidvar V."/>
            <person name="Sperschneider J."/>
            <person name="Schwessinger B."/>
            <person name="Raley C."/>
            <person name="Palmer J.M."/>
            <person name="Garnica D."/>
            <person name="Upadhyaya N."/>
            <person name="Rathjen J."/>
            <person name="Taylor J.M."/>
            <person name="Park R.F."/>
            <person name="Dodds P.N."/>
            <person name="Hirsch C.D."/>
            <person name="Kianian S.F."/>
            <person name="Figueroa M."/>
        </authorList>
    </citation>
    <scope>NUCLEOTIDE SEQUENCE [LARGE SCALE GENOMIC DNA]</scope>
    <source>
        <strain evidence="2">12NC29</strain>
    </source>
</reference>
<comment type="caution">
    <text evidence="2">The sequence shown here is derived from an EMBL/GenBank/DDBJ whole genome shotgun (WGS) entry which is preliminary data.</text>
</comment>
<feature type="non-terminal residue" evidence="2">
    <location>
        <position position="103"/>
    </location>
</feature>
<feature type="region of interest" description="Disordered" evidence="1">
    <location>
        <begin position="48"/>
        <end position="67"/>
    </location>
</feature>
<evidence type="ECO:0000256" key="1">
    <source>
        <dbReference type="SAM" id="MobiDB-lite"/>
    </source>
</evidence>
<proteinExistence type="predicted"/>
<feature type="compositionally biased region" description="Low complexity" evidence="1">
    <location>
        <begin position="48"/>
        <end position="59"/>
    </location>
</feature>
<dbReference type="Proteomes" id="UP000235388">
    <property type="component" value="Unassembled WGS sequence"/>
</dbReference>